<sequence>MGRISTSPRRAMDEHLLDLGDLETRFRTSMTAGLAVAYVAELQASSSYAANILPTDVEAGHGAIHELVAVLRDGTWMHTRAENLVPGDVVSVKAGQCIPADIRLVEADDLWVTHAALTGEQVALPRHATTMSVFDSPGINLPYMQAANMVFYGTAATQGSGKGIVCRTGAETVLGVISNTVLAQANARPLSSDTKLRDDIRALGVACKHDAIPANLGQVTALVVAHPRVIARTVVTVSFGTNLPALVTALDAGLTLSESTAQETEAAVASYLLRTFAANADANALARALAACRHFPDEMPRDQAAIARFCDLFHDPTTSRFSASLAGTVSGCAVYVHFDQECSAHVVVLQGPAREVLSRCGKVRKAAGLVPLDTLDLKNVEAMLEGLESKGETVIGIAELYLDPEAFPVGTAFDIATINFPTANMVYLGALGLVDKAHPELIMMASHCQAADVNLYVVAEHSEFGDDSASVPVRAKRAASDEPEADAYSPTSPRQISSSGRFASLCSVKMTIKDAATDKSYSLSPKVVSQQAISISNTFTEWKLLLQEHPCVVIEGGSPAQIDLLVETLQDLGETVALVASGNANTLSLLNADVGFAVPTDSTIDLSEDAADFVLGFSDSPRCDAVRVVELAKQATAVTLNSVEPSDASDAPSATPPSEAKAAVHALFRDAVAVGRLLGLSEEELQDAFEGAMGRAPKPFAMNTFMTSMLTSMAALKP</sequence>
<protein>
    <submittedName>
        <fullName evidence="5">Sodium/potassium-transporting ATPase subunit alpha-1-like</fullName>
    </submittedName>
</protein>
<evidence type="ECO:0000259" key="4">
    <source>
        <dbReference type="Pfam" id="PF00122"/>
    </source>
</evidence>
<accession>A0A1V9YUZ6</accession>
<evidence type="ECO:0000256" key="2">
    <source>
        <dbReference type="ARBA" id="ARBA00022475"/>
    </source>
</evidence>
<dbReference type="InterPro" id="IPR008250">
    <property type="entry name" value="ATPase_P-typ_transduc_dom_A_sf"/>
</dbReference>
<dbReference type="GO" id="GO:0030007">
    <property type="term" value="P:intracellular potassium ion homeostasis"/>
    <property type="evidence" value="ECO:0007669"/>
    <property type="project" value="TreeGrafter"/>
</dbReference>
<feature type="region of interest" description="Disordered" evidence="3">
    <location>
        <begin position="470"/>
        <end position="496"/>
    </location>
</feature>
<keyword evidence="6" id="KW-1185">Reference proteome</keyword>
<evidence type="ECO:0000256" key="3">
    <source>
        <dbReference type="SAM" id="MobiDB-lite"/>
    </source>
</evidence>
<dbReference type="Proteomes" id="UP000243579">
    <property type="component" value="Unassembled WGS sequence"/>
</dbReference>
<dbReference type="GO" id="GO:1902600">
    <property type="term" value="P:proton transmembrane transport"/>
    <property type="evidence" value="ECO:0007669"/>
    <property type="project" value="TreeGrafter"/>
</dbReference>
<dbReference type="Gene3D" id="3.40.50.1000">
    <property type="entry name" value="HAD superfamily/HAD-like"/>
    <property type="match status" value="1"/>
</dbReference>
<dbReference type="InterPro" id="IPR050510">
    <property type="entry name" value="Cation_transp_ATPase_P-type"/>
</dbReference>
<comment type="subcellular location">
    <subcellularLocation>
        <location evidence="1">Cell membrane</location>
        <topology evidence="1">Multi-pass membrane protein</topology>
    </subcellularLocation>
</comment>
<dbReference type="GO" id="GO:0036376">
    <property type="term" value="P:sodium ion export across plasma membrane"/>
    <property type="evidence" value="ECO:0007669"/>
    <property type="project" value="TreeGrafter"/>
</dbReference>
<dbReference type="Gene3D" id="2.70.150.10">
    <property type="entry name" value="Calcium-transporting ATPase, cytoplasmic transduction domain A"/>
    <property type="match status" value="1"/>
</dbReference>
<dbReference type="SUPFAM" id="SSF81660">
    <property type="entry name" value="Metal cation-transporting ATPase, ATP-binding domain N"/>
    <property type="match status" value="1"/>
</dbReference>
<evidence type="ECO:0000313" key="5">
    <source>
        <dbReference type="EMBL" id="OQR89548.1"/>
    </source>
</evidence>
<dbReference type="SUPFAM" id="SSF81653">
    <property type="entry name" value="Calcium ATPase, transduction domain A"/>
    <property type="match status" value="1"/>
</dbReference>
<dbReference type="GO" id="GO:0006883">
    <property type="term" value="P:intracellular sodium ion homeostasis"/>
    <property type="evidence" value="ECO:0007669"/>
    <property type="project" value="TreeGrafter"/>
</dbReference>
<dbReference type="PANTHER" id="PTHR43294">
    <property type="entry name" value="SODIUM/POTASSIUM-TRANSPORTING ATPASE SUBUNIT ALPHA"/>
    <property type="match status" value="1"/>
</dbReference>
<feature type="domain" description="P-type ATPase A" evidence="4">
    <location>
        <begin position="67"/>
        <end position="180"/>
    </location>
</feature>
<dbReference type="GO" id="GO:0005886">
    <property type="term" value="C:plasma membrane"/>
    <property type="evidence" value="ECO:0007669"/>
    <property type="project" value="UniProtKB-SubCell"/>
</dbReference>
<dbReference type="GO" id="GO:0005391">
    <property type="term" value="F:P-type sodium:potassium-exchanging transporter activity"/>
    <property type="evidence" value="ECO:0007669"/>
    <property type="project" value="TreeGrafter"/>
</dbReference>
<dbReference type="AlphaFoldDB" id="A0A1V9YUZ6"/>
<dbReference type="OrthoDB" id="158672at2759"/>
<keyword evidence="2" id="KW-1003">Cell membrane</keyword>
<dbReference type="InterPro" id="IPR023214">
    <property type="entry name" value="HAD_sf"/>
</dbReference>
<name>A0A1V9YUZ6_ACHHY</name>
<reference evidence="5 6" key="1">
    <citation type="journal article" date="2014" name="Genome Biol. Evol.">
        <title>The secreted proteins of Achlya hypogyna and Thraustotheca clavata identify the ancestral oomycete secretome and reveal gene acquisitions by horizontal gene transfer.</title>
        <authorList>
            <person name="Misner I."/>
            <person name="Blouin N."/>
            <person name="Leonard G."/>
            <person name="Richards T.A."/>
            <person name="Lane C.E."/>
        </authorList>
    </citation>
    <scope>NUCLEOTIDE SEQUENCE [LARGE SCALE GENOMIC DNA]</scope>
    <source>
        <strain evidence="5 6">ATCC 48635</strain>
    </source>
</reference>
<dbReference type="STRING" id="1202772.A0A1V9YUZ6"/>
<proteinExistence type="predicted"/>
<keyword evidence="2" id="KW-0472">Membrane</keyword>
<dbReference type="Gene3D" id="3.40.1110.10">
    <property type="entry name" value="Calcium-transporting ATPase, cytoplasmic domain N"/>
    <property type="match status" value="1"/>
</dbReference>
<dbReference type="GO" id="GO:1990573">
    <property type="term" value="P:potassium ion import across plasma membrane"/>
    <property type="evidence" value="ECO:0007669"/>
    <property type="project" value="TreeGrafter"/>
</dbReference>
<dbReference type="InterPro" id="IPR059000">
    <property type="entry name" value="ATPase_P-type_domA"/>
</dbReference>
<evidence type="ECO:0000256" key="1">
    <source>
        <dbReference type="ARBA" id="ARBA00004651"/>
    </source>
</evidence>
<dbReference type="Pfam" id="PF13246">
    <property type="entry name" value="Cation_ATPase"/>
    <property type="match status" value="1"/>
</dbReference>
<comment type="caution">
    <text evidence="5">The sequence shown here is derived from an EMBL/GenBank/DDBJ whole genome shotgun (WGS) entry which is preliminary data.</text>
</comment>
<dbReference type="PANTHER" id="PTHR43294:SF21">
    <property type="entry name" value="CATION TRANSPORTING ATPASE"/>
    <property type="match status" value="1"/>
</dbReference>
<organism evidence="5 6">
    <name type="scientific">Achlya hypogyna</name>
    <name type="common">Oomycete</name>
    <name type="synonym">Protoachlya hypogyna</name>
    <dbReference type="NCBI Taxonomy" id="1202772"/>
    <lineage>
        <taxon>Eukaryota</taxon>
        <taxon>Sar</taxon>
        <taxon>Stramenopiles</taxon>
        <taxon>Oomycota</taxon>
        <taxon>Saprolegniomycetes</taxon>
        <taxon>Saprolegniales</taxon>
        <taxon>Achlyaceae</taxon>
        <taxon>Achlya</taxon>
    </lineage>
</organism>
<dbReference type="InterPro" id="IPR023299">
    <property type="entry name" value="ATPase_P-typ_cyto_dom_N"/>
</dbReference>
<dbReference type="EMBL" id="JNBR01000791">
    <property type="protein sequence ID" value="OQR89548.1"/>
    <property type="molecule type" value="Genomic_DNA"/>
</dbReference>
<dbReference type="Pfam" id="PF00122">
    <property type="entry name" value="E1-E2_ATPase"/>
    <property type="match status" value="1"/>
</dbReference>
<evidence type="ECO:0000313" key="6">
    <source>
        <dbReference type="Proteomes" id="UP000243579"/>
    </source>
</evidence>
<gene>
    <name evidence="5" type="ORF">ACHHYP_06220</name>
</gene>
<dbReference type="GO" id="GO:0000166">
    <property type="term" value="F:nucleotide binding"/>
    <property type="evidence" value="ECO:0007669"/>
    <property type="project" value="InterPro"/>
</dbReference>